<reference evidence="4 5" key="1">
    <citation type="submission" date="2019-03" db="EMBL/GenBank/DDBJ databases">
        <title>Ramlibacter rhizophilus CCTCC AB2015357, whole genome shotgun sequence.</title>
        <authorList>
            <person name="Zhang X."/>
            <person name="Feng G."/>
            <person name="Zhu H."/>
        </authorList>
    </citation>
    <scope>NUCLEOTIDE SEQUENCE [LARGE SCALE GENOMIC DNA]</scope>
    <source>
        <strain evidence="4 5">CCTCC AB2015357</strain>
    </source>
</reference>
<accession>A0A4Z0BD82</accession>
<dbReference type="SUPFAM" id="SSF51735">
    <property type="entry name" value="NAD(P)-binding Rossmann-fold domains"/>
    <property type="match status" value="1"/>
</dbReference>
<dbReference type="InterPro" id="IPR011032">
    <property type="entry name" value="GroES-like_sf"/>
</dbReference>
<keyword evidence="1" id="KW-0521">NADP</keyword>
<sequence length="330" mass="35083">MTSMRCVQVEGPGGPEVLRLAEMPLPEPGPGEVRLKVQAVGMNRADIAQRAGTYPPPPGANPLLGLEAAGTVDAVGEGVDTLHAGDAVCALTPGGAYAQYVCVPASHCLPFPPGFDLVQAAAFPEAAWTVWSNVYEQARLAPGERLLVHGGASGVGSFAIQLAVARGHEVLATVGSAQKAAIVEGWGARAIRYREERFEDRVTELTGGRGVNVILDMVGGDYTARNVRCLALDGRLVQIAFQQGATATLEWMEVLRRRAVITGTLLRPRSVEDKARIGTAVVRELWPLYASGRLAPPVVDRVFPMTEVQAAHAYMDSGRHVGKIVLAWNP</sequence>
<proteinExistence type="predicted"/>
<dbReference type="EMBL" id="SMLL01000007">
    <property type="protein sequence ID" value="TFY97266.1"/>
    <property type="molecule type" value="Genomic_DNA"/>
</dbReference>
<evidence type="ECO:0000256" key="1">
    <source>
        <dbReference type="ARBA" id="ARBA00022857"/>
    </source>
</evidence>
<dbReference type="OrthoDB" id="9780520at2"/>
<comment type="caution">
    <text evidence="4">The sequence shown here is derived from an EMBL/GenBank/DDBJ whole genome shotgun (WGS) entry which is preliminary data.</text>
</comment>
<keyword evidence="5" id="KW-1185">Reference proteome</keyword>
<dbReference type="PANTHER" id="PTHR48106:SF8">
    <property type="entry name" value="OS02G0805600 PROTEIN"/>
    <property type="match status" value="1"/>
</dbReference>
<dbReference type="AlphaFoldDB" id="A0A4Z0BD82"/>
<evidence type="ECO:0000259" key="3">
    <source>
        <dbReference type="SMART" id="SM00829"/>
    </source>
</evidence>
<protein>
    <submittedName>
        <fullName evidence="4">NAD(P)H-quinone oxidoreductase</fullName>
    </submittedName>
</protein>
<dbReference type="SUPFAM" id="SSF50129">
    <property type="entry name" value="GroES-like"/>
    <property type="match status" value="1"/>
</dbReference>
<dbReference type="NCBIfam" id="TIGR02824">
    <property type="entry name" value="quinone_pig3"/>
    <property type="match status" value="1"/>
</dbReference>
<feature type="domain" description="Enoyl reductase (ER)" evidence="3">
    <location>
        <begin position="13"/>
        <end position="326"/>
    </location>
</feature>
<evidence type="ECO:0000256" key="2">
    <source>
        <dbReference type="ARBA" id="ARBA00023002"/>
    </source>
</evidence>
<dbReference type="Gene3D" id="3.40.50.720">
    <property type="entry name" value="NAD(P)-binding Rossmann-like Domain"/>
    <property type="match status" value="1"/>
</dbReference>
<dbReference type="GO" id="GO:0016651">
    <property type="term" value="F:oxidoreductase activity, acting on NAD(P)H"/>
    <property type="evidence" value="ECO:0007669"/>
    <property type="project" value="TreeGrafter"/>
</dbReference>
<dbReference type="InterPro" id="IPR013154">
    <property type="entry name" value="ADH-like_N"/>
</dbReference>
<name>A0A4Z0BD82_9BURK</name>
<dbReference type="Gene3D" id="3.90.180.10">
    <property type="entry name" value="Medium-chain alcohol dehydrogenases, catalytic domain"/>
    <property type="match status" value="1"/>
</dbReference>
<dbReference type="Proteomes" id="UP000297564">
    <property type="component" value="Unassembled WGS sequence"/>
</dbReference>
<organism evidence="4 5">
    <name type="scientific">Ramlibacter rhizophilus</name>
    <dbReference type="NCBI Taxonomy" id="1781167"/>
    <lineage>
        <taxon>Bacteria</taxon>
        <taxon>Pseudomonadati</taxon>
        <taxon>Pseudomonadota</taxon>
        <taxon>Betaproteobacteria</taxon>
        <taxon>Burkholderiales</taxon>
        <taxon>Comamonadaceae</taxon>
        <taxon>Ramlibacter</taxon>
    </lineage>
</organism>
<keyword evidence="2" id="KW-0560">Oxidoreductase</keyword>
<dbReference type="Pfam" id="PF13602">
    <property type="entry name" value="ADH_zinc_N_2"/>
    <property type="match status" value="1"/>
</dbReference>
<evidence type="ECO:0000313" key="4">
    <source>
        <dbReference type="EMBL" id="TFY97266.1"/>
    </source>
</evidence>
<dbReference type="SMART" id="SM00829">
    <property type="entry name" value="PKS_ER"/>
    <property type="match status" value="1"/>
</dbReference>
<gene>
    <name evidence="4" type="ORF">EZ242_17200</name>
</gene>
<dbReference type="InterPro" id="IPR014189">
    <property type="entry name" value="Quinone_OxRdtase_PIG3"/>
</dbReference>
<dbReference type="InterPro" id="IPR020843">
    <property type="entry name" value="ER"/>
</dbReference>
<dbReference type="GO" id="GO:0070402">
    <property type="term" value="F:NADPH binding"/>
    <property type="evidence" value="ECO:0007669"/>
    <property type="project" value="TreeGrafter"/>
</dbReference>
<dbReference type="CDD" id="cd05276">
    <property type="entry name" value="p53_inducible_oxidoreductase"/>
    <property type="match status" value="1"/>
</dbReference>
<dbReference type="Pfam" id="PF08240">
    <property type="entry name" value="ADH_N"/>
    <property type="match status" value="1"/>
</dbReference>
<evidence type="ECO:0000313" key="5">
    <source>
        <dbReference type="Proteomes" id="UP000297564"/>
    </source>
</evidence>
<dbReference type="InterPro" id="IPR036291">
    <property type="entry name" value="NAD(P)-bd_dom_sf"/>
</dbReference>
<dbReference type="PANTHER" id="PTHR48106">
    <property type="entry name" value="QUINONE OXIDOREDUCTASE PIG3-RELATED"/>
    <property type="match status" value="1"/>
</dbReference>